<proteinExistence type="predicted"/>
<keyword evidence="2" id="KW-1185">Reference proteome</keyword>
<dbReference type="EMBL" id="QDDL01000001">
    <property type="protein sequence ID" value="PVZ72442.1"/>
    <property type="molecule type" value="Genomic_DNA"/>
</dbReference>
<evidence type="ECO:0000313" key="2">
    <source>
        <dbReference type="Proteomes" id="UP000244906"/>
    </source>
</evidence>
<gene>
    <name evidence="1" type="ORF">DC094_05405</name>
</gene>
<protein>
    <submittedName>
        <fullName evidence="1">Uncharacterized protein</fullName>
    </submittedName>
</protein>
<name>A0A2V1H7I9_9GAMM</name>
<evidence type="ECO:0000313" key="1">
    <source>
        <dbReference type="EMBL" id="PVZ72442.1"/>
    </source>
</evidence>
<comment type="caution">
    <text evidence="1">The sequence shown here is derived from an EMBL/GenBank/DDBJ whole genome shotgun (WGS) entry which is preliminary data.</text>
</comment>
<organism evidence="1 2">
    <name type="scientific">Pelagibaculum spongiae</name>
    <dbReference type="NCBI Taxonomy" id="2080658"/>
    <lineage>
        <taxon>Bacteria</taxon>
        <taxon>Pseudomonadati</taxon>
        <taxon>Pseudomonadota</taxon>
        <taxon>Gammaproteobacteria</taxon>
        <taxon>Oceanospirillales</taxon>
        <taxon>Pelagibaculum</taxon>
    </lineage>
</organism>
<reference evidence="1 2" key="1">
    <citation type="submission" date="2018-04" db="EMBL/GenBank/DDBJ databases">
        <title>Thalassorhabdus spongiae gen. nov., sp. nov., isolated from a marine sponge in South-West Iceland.</title>
        <authorList>
            <person name="Knobloch S."/>
            <person name="Daussin A."/>
            <person name="Johannsson R."/>
            <person name="Marteinsson V.T."/>
        </authorList>
    </citation>
    <scope>NUCLEOTIDE SEQUENCE [LARGE SCALE GENOMIC DNA]</scope>
    <source>
        <strain evidence="1 2">Hp12</strain>
    </source>
</reference>
<accession>A0A2V1H7I9</accession>
<sequence>MKVKKRTRRLVRTIATVKLIVWQQVQSFDHQIQQSPTGRTYWALRTINLADQTKTESINLWLAGFDYATYGETLKQQIQQSPTGRTYWALRTINLADQTKTESIRLCLAGFDPVAGFSPGRF</sequence>
<dbReference type="AlphaFoldDB" id="A0A2V1H7I9"/>
<dbReference type="Proteomes" id="UP000244906">
    <property type="component" value="Unassembled WGS sequence"/>
</dbReference>